<organism evidence="2 3">
    <name type="scientific">Streptococcus ovuberis</name>
    <dbReference type="NCBI Taxonomy" id="1936207"/>
    <lineage>
        <taxon>Bacteria</taxon>
        <taxon>Bacillati</taxon>
        <taxon>Bacillota</taxon>
        <taxon>Bacilli</taxon>
        <taxon>Lactobacillales</taxon>
        <taxon>Streptococcaceae</taxon>
        <taxon>Streptococcus</taxon>
    </lineage>
</organism>
<dbReference type="NCBIfam" id="TIGR03930">
    <property type="entry name" value="WXG100_ESAT6"/>
    <property type="match status" value="1"/>
</dbReference>
<gene>
    <name evidence="2" type="ORF">HF992_11025</name>
</gene>
<evidence type="ECO:0000256" key="1">
    <source>
        <dbReference type="RuleBase" id="RU362001"/>
    </source>
</evidence>
<comment type="similarity">
    <text evidence="1">Belongs to the WXG100 family.</text>
</comment>
<dbReference type="InterPro" id="IPR036689">
    <property type="entry name" value="ESAT-6-like_sf"/>
</dbReference>
<sequence>MATIKLTPEDLRTSAVKYSNGAEDIRTVLNSLMTGQETIRSNREGSAFASFDHQFTELSPKINEFAQLLNDINAQLNKVVDIIEQTDQDIVTQIGG</sequence>
<keyword evidence="3" id="KW-1185">Reference proteome</keyword>
<reference evidence="2 3" key="1">
    <citation type="submission" date="2020-04" db="EMBL/GenBank/DDBJ databases">
        <title>MicrobeNet Type strains.</title>
        <authorList>
            <person name="Nicholson A.C."/>
        </authorList>
    </citation>
    <scope>NUCLEOTIDE SEQUENCE [LARGE SCALE GENOMIC DNA]</scope>
    <source>
        <strain evidence="2 3">CCUG 69612</strain>
    </source>
</reference>
<proteinExistence type="inferred from homology"/>
<dbReference type="AlphaFoldDB" id="A0A7X6N0P1"/>
<dbReference type="SUPFAM" id="SSF140453">
    <property type="entry name" value="EsxAB dimer-like"/>
    <property type="match status" value="1"/>
</dbReference>
<dbReference type="InterPro" id="IPR010310">
    <property type="entry name" value="T7SS_ESAT-6-like"/>
</dbReference>
<evidence type="ECO:0000313" key="3">
    <source>
        <dbReference type="Proteomes" id="UP000522720"/>
    </source>
</evidence>
<dbReference type="Proteomes" id="UP000522720">
    <property type="component" value="Unassembled WGS sequence"/>
</dbReference>
<comment type="caution">
    <text evidence="2">The sequence shown here is derived from an EMBL/GenBank/DDBJ whole genome shotgun (WGS) entry which is preliminary data.</text>
</comment>
<dbReference type="Gene3D" id="1.10.287.1060">
    <property type="entry name" value="ESAT-6-like"/>
    <property type="match status" value="1"/>
</dbReference>
<dbReference type="EMBL" id="JAAXPR010000032">
    <property type="protein sequence ID" value="NKZ21338.1"/>
    <property type="molecule type" value="Genomic_DNA"/>
</dbReference>
<evidence type="ECO:0000313" key="2">
    <source>
        <dbReference type="EMBL" id="NKZ21338.1"/>
    </source>
</evidence>
<accession>A0A7X6N0P1</accession>
<name>A0A7X6N0P1_9STRE</name>
<dbReference type="Pfam" id="PF06013">
    <property type="entry name" value="WXG100"/>
    <property type="match status" value="1"/>
</dbReference>
<protein>
    <recommendedName>
        <fullName evidence="1">ESAT-6-like protein</fullName>
    </recommendedName>
</protein>
<dbReference type="RefSeq" id="WP_168550064.1">
    <property type="nucleotide sequence ID" value="NZ_JAAXPR010000032.1"/>
</dbReference>